<evidence type="ECO:0000256" key="1">
    <source>
        <dbReference type="ARBA" id="ARBA00004196"/>
    </source>
</evidence>
<evidence type="ECO:0000256" key="4">
    <source>
        <dbReference type="ARBA" id="ARBA00022729"/>
    </source>
</evidence>
<keyword evidence="3" id="KW-0479">Metal-binding</keyword>
<evidence type="ECO:0000256" key="2">
    <source>
        <dbReference type="ARBA" id="ARBA00022448"/>
    </source>
</evidence>
<comment type="subcellular location">
    <subcellularLocation>
        <location evidence="1">Cell envelope</location>
    </subcellularLocation>
</comment>
<evidence type="ECO:0000313" key="7">
    <source>
        <dbReference type="EMBL" id="RDI47174.1"/>
    </source>
</evidence>
<evidence type="ECO:0000256" key="3">
    <source>
        <dbReference type="ARBA" id="ARBA00022723"/>
    </source>
</evidence>
<protein>
    <submittedName>
        <fullName evidence="7">Zinc/manganese transport system substrate-binding protein</fullName>
    </submittedName>
</protein>
<comment type="caution">
    <text evidence="7">The sequence shown here is derived from an EMBL/GenBank/DDBJ whole genome shotgun (WGS) entry which is preliminary data.</text>
</comment>
<feature type="chain" id="PRO_5016562989" evidence="6">
    <location>
        <begin position="20"/>
        <end position="294"/>
    </location>
</feature>
<organism evidence="7 8">
    <name type="scientific">Nocardia mexicana</name>
    <dbReference type="NCBI Taxonomy" id="279262"/>
    <lineage>
        <taxon>Bacteria</taxon>
        <taxon>Bacillati</taxon>
        <taxon>Actinomycetota</taxon>
        <taxon>Actinomycetes</taxon>
        <taxon>Mycobacteriales</taxon>
        <taxon>Nocardiaceae</taxon>
        <taxon>Nocardia</taxon>
    </lineage>
</organism>
<dbReference type="PROSITE" id="PS51257">
    <property type="entry name" value="PROKAR_LIPOPROTEIN"/>
    <property type="match status" value="1"/>
</dbReference>
<dbReference type="Pfam" id="PF01297">
    <property type="entry name" value="ZnuA"/>
    <property type="match status" value="1"/>
</dbReference>
<accession>A0A370GX57</accession>
<dbReference type="InterPro" id="IPR006128">
    <property type="entry name" value="Lipoprotein_PsaA-like"/>
</dbReference>
<comment type="similarity">
    <text evidence="5">Belongs to the bacterial solute-binding protein 9 family.</text>
</comment>
<gene>
    <name evidence="7" type="ORF">DFR68_109173</name>
</gene>
<evidence type="ECO:0000256" key="5">
    <source>
        <dbReference type="RuleBase" id="RU003512"/>
    </source>
</evidence>
<name>A0A370GX57_9NOCA</name>
<keyword evidence="2 5" id="KW-0813">Transport</keyword>
<keyword evidence="8" id="KW-1185">Reference proteome</keyword>
<dbReference type="PANTHER" id="PTHR42953">
    <property type="entry name" value="HIGH-AFFINITY ZINC UPTAKE SYSTEM PROTEIN ZNUA-RELATED"/>
    <property type="match status" value="1"/>
</dbReference>
<dbReference type="PRINTS" id="PR00690">
    <property type="entry name" value="ADHESNFAMILY"/>
</dbReference>
<dbReference type="GO" id="GO:0046872">
    <property type="term" value="F:metal ion binding"/>
    <property type="evidence" value="ECO:0007669"/>
    <property type="project" value="UniProtKB-KW"/>
</dbReference>
<dbReference type="GO" id="GO:0030001">
    <property type="term" value="P:metal ion transport"/>
    <property type="evidence" value="ECO:0007669"/>
    <property type="project" value="InterPro"/>
</dbReference>
<dbReference type="AlphaFoldDB" id="A0A370GX57"/>
<evidence type="ECO:0000313" key="8">
    <source>
        <dbReference type="Proteomes" id="UP000255355"/>
    </source>
</evidence>
<dbReference type="InterPro" id="IPR006127">
    <property type="entry name" value="ZnuA-like"/>
</dbReference>
<dbReference type="EMBL" id="QQAZ01000009">
    <property type="protein sequence ID" value="RDI47174.1"/>
    <property type="molecule type" value="Genomic_DNA"/>
</dbReference>
<reference evidence="7 8" key="1">
    <citation type="submission" date="2018-07" db="EMBL/GenBank/DDBJ databases">
        <title>Genomic Encyclopedia of Type Strains, Phase IV (KMG-IV): sequencing the most valuable type-strain genomes for metagenomic binning, comparative biology and taxonomic classification.</title>
        <authorList>
            <person name="Goeker M."/>
        </authorList>
    </citation>
    <scope>NUCLEOTIDE SEQUENCE [LARGE SCALE GENOMIC DNA]</scope>
    <source>
        <strain evidence="7 8">DSM 44952</strain>
    </source>
</reference>
<dbReference type="PANTHER" id="PTHR42953:SF1">
    <property type="entry name" value="METAL-BINDING PROTEIN HI_0362-RELATED"/>
    <property type="match status" value="1"/>
</dbReference>
<sequence>MTRSFAVRMAAAAMGVAAAAGLTACGSSGNDSGKLTVVASTNVWGSIAAAIAGPDVEVKSIIDSPTDDPHEYQTTPTDAADIRDAALVIVNGGHYDEFAEKAAEGRSKPTINAFELKADKSDENEHVWYDVNTVDAVAAKIAADLGAADSEHAQAFTERADAFRGKLKEIGAVTTKIATEHPKSPVLQTEPLAHYLLLAAGAEDRTPHGFEEAVEQGTDPAPADVAAVRDLLTAKQVRALVYNVQTEDKTTEDVAESAKAAGVPVVEVTETLPEGTDYIGWQTGNAQALAKALG</sequence>
<evidence type="ECO:0000256" key="6">
    <source>
        <dbReference type="SAM" id="SignalP"/>
    </source>
</evidence>
<dbReference type="STRING" id="1210089.GCA_001613165_04318"/>
<proteinExistence type="inferred from homology"/>
<dbReference type="GO" id="GO:0007155">
    <property type="term" value="P:cell adhesion"/>
    <property type="evidence" value="ECO:0007669"/>
    <property type="project" value="InterPro"/>
</dbReference>
<dbReference type="SUPFAM" id="SSF53807">
    <property type="entry name" value="Helical backbone' metal receptor"/>
    <property type="match status" value="1"/>
</dbReference>
<keyword evidence="4 6" id="KW-0732">Signal</keyword>
<dbReference type="Proteomes" id="UP000255355">
    <property type="component" value="Unassembled WGS sequence"/>
</dbReference>
<feature type="signal peptide" evidence="6">
    <location>
        <begin position="1"/>
        <end position="19"/>
    </location>
</feature>
<dbReference type="InterPro" id="IPR050492">
    <property type="entry name" value="Bact_metal-bind_prot9"/>
</dbReference>
<dbReference type="Gene3D" id="3.40.50.1980">
    <property type="entry name" value="Nitrogenase molybdenum iron protein domain"/>
    <property type="match status" value="2"/>
</dbReference>
<dbReference type="GO" id="GO:0030313">
    <property type="term" value="C:cell envelope"/>
    <property type="evidence" value="ECO:0007669"/>
    <property type="project" value="UniProtKB-SubCell"/>
</dbReference>